<name>A0A4Q7NYE9_9FLAO</name>
<protein>
    <recommendedName>
        <fullName evidence="3">Lipoprotein</fullName>
    </recommendedName>
</protein>
<sequence length="122" mass="13904">MKNILKFALPIVFILFHTSCSKDKVESLYNEVNVTLKNSESYTFDLEIAGDEEGAIIKTQATNFQNSELVRDITTEWSLVYKYEPLPGYVGTDFTVIETCTGGEFNECQTKNLIRINFNITE</sequence>
<dbReference type="RefSeq" id="WP_130287430.1">
    <property type="nucleotide sequence ID" value="NZ_SGXE01000004.1"/>
</dbReference>
<comment type="caution">
    <text evidence="1">The sequence shown here is derived from an EMBL/GenBank/DDBJ whole genome shotgun (WGS) entry which is preliminary data.</text>
</comment>
<dbReference type="EMBL" id="SGXE01000004">
    <property type="protein sequence ID" value="RZS92267.1"/>
    <property type="molecule type" value="Genomic_DNA"/>
</dbReference>
<dbReference type="AlphaFoldDB" id="A0A4Q7NYE9"/>
<keyword evidence="2" id="KW-1185">Reference proteome</keyword>
<dbReference type="OrthoDB" id="1121532at2"/>
<gene>
    <name evidence="1" type="ORF">EV197_2903</name>
</gene>
<proteinExistence type="predicted"/>
<accession>A0A4Q7NYE9</accession>
<evidence type="ECO:0008006" key="3">
    <source>
        <dbReference type="Google" id="ProtNLM"/>
    </source>
</evidence>
<dbReference type="Proteomes" id="UP000292262">
    <property type="component" value="Unassembled WGS sequence"/>
</dbReference>
<organism evidence="1 2">
    <name type="scientific">Aquimarina brevivitae</name>
    <dbReference type="NCBI Taxonomy" id="323412"/>
    <lineage>
        <taxon>Bacteria</taxon>
        <taxon>Pseudomonadati</taxon>
        <taxon>Bacteroidota</taxon>
        <taxon>Flavobacteriia</taxon>
        <taxon>Flavobacteriales</taxon>
        <taxon>Flavobacteriaceae</taxon>
        <taxon>Aquimarina</taxon>
    </lineage>
</organism>
<reference evidence="1 2" key="1">
    <citation type="submission" date="2019-02" db="EMBL/GenBank/DDBJ databases">
        <title>Genomic Encyclopedia of Type Strains, Phase IV (KMG-IV): sequencing the most valuable type-strain genomes for metagenomic binning, comparative biology and taxonomic classification.</title>
        <authorList>
            <person name="Goeker M."/>
        </authorList>
    </citation>
    <scope>NUCLEOTIDE SEQUENCE [LARGE SCALE GENOMIC DNA]</scope>
    <source>
        <strain evidence="1 2">DSM 17196</strain>
    </source>
</reference>
<evidence type="ECO:0000313" key="2">
    <source>
        <dbReference type="Proteomes" id="UP000292262"/>
    </source>
</evidence>
<evidence type="ECO:0000313" key="1">
    <source>
        <dbReference type="EMBL" id="RZS92267.1"/>
    </source>
</evidence>